<keyword evidence="10" id="KW-0520">NAD</keyword>
<feature type="transmembrane region" description="Helical" evidence="10">
    <location>
        <begin position="514"/>
        <end position="536"/>
    </location>
</feature>
<dbReference type="PRINTS" id="PR01434">
    <property type="entry name" value="NADHDHGNASE5"/>
</dbReference>
<evidence type="ECO:0000256" key="4">
    <source>
        <dbReference type="ARBA" id="ARBA00021096"/>
    </source>
</evidence>
<dbReference type="PANTHER" id="PTHR42829">
    <property type="entry name" value="NADH-UBIQUINONE OXIDOREDUCTASE CHAIN 5"/>
    <property type="match status" value="1"/>
</dbReference>
<comment type="subcellular location">
    <subcellularLocation>
        <location evidence="2">Membrane</location>
        <topology evidence="2">Multi-pass membrane protein</topology>
    </subcellularLocation>
</comment>
<keyword evidence="7 10" id="KW-1133">Transmembrane helix</keyword>
<dbReference type="EMBL" id="PP624346">
    <property type="protein sequence ID" value="XCA88832.1"/>
    <property type="molecule type" value="Genomic_DNA"/>
</dbReference>
<evidence type="ECO:0000256" key="2">
    <source>
        <dbReference type="ARBA" id="ARBA00004141"/>
    </source>
</evidence>
<evidence type="ECO:0000256" key="5">
    <source>
        <dbReference type="ARBA" id="ARBA00022692"/>
    </source>
</evidence>
<keyword evidence="8 10" id="KW-0472">Membrane</keyword>
<feature type="transmembrane region" description="Helical" evidence="10">
    <location>
        <begin position="37"/>
        <end position="63"/>
    </location>
</feature>
<evidence type="ECO:0000256" key="8">
    <source>
        <dbReference type="ARBA" id="ARBA00023136"/>
    </source>
</evidence>
<feature type="transmembrane region" description="Helical" evidence="10">
    <location>
        <begin position="225"/>
        <end position="244"/>
    </location>
</feature>
<feature type="domain" description="NADH:quinone oxidoreductase/Mrp antiporter transmembrane" evidence="11">
    <location>
        <begin position="92"/>
        <end position="360"/>
    </location>
</feature>
<dbReference type="InterPro" id="IPR001516">
    <property type="entry name" value="Proton_antipo_N"/>
</dbReference>
<keyword evidence="10" id="KW-0830">Ubiquinone</keyword>
<feature type="domain" description="NADH-Ubiquinone oxidoreductase (complex I) chain 5 N-terminal" evidence="12">
    <location>
        <begin position="34"/>
        <end position="75"/>
    </location>
</feature>
<dbReference type="GO" id="GO:0008137">
    <property type="term" value="F:NADH dehydrogenase (ubiquinone) activity"/>
    <property type="evidence" value="ECO:0007669"/>
    <property type="project" value="UniProtKB-EC"/>
</dbReference>
<dbReference type="GO" id="GO:0015990">
    <property type="term" value="P:electron transport coupled proton transport"/>
    <property type="evidence" value="ECO:0007669"/>
    <property type="project" value="TreeGrafter"/>
</dbReference>
<keyword evidence="10" id="KW-0813">Transport</keyword>
<dbReference type="Pfam" id="PF00361">
    <property type="entry name" value="Proton_antipo_M"/>
    <property type="match status" value="1"/>
</dbReference>
<keyword evidence="10 13" id="KW-0496">Mitochondrion</keyword>
<protein>
    <recommendedName>
        <fullName evidence="4 10">NADH-ubiquinone oxidoreductase chain 5</fullName>
        <ecNumber evidence="3 10">7.1.1.2</ecNumber>
    </recommendedName>
</protein>
<evidence type="ECO:0000259" key="12">
    <source>
        <dbReference type="Pfam" id="PF00662"/>
    </source>
</evidence>
<evidence type="ECO:0000259" key="11">
    <source>
        <dbReference type="Pfam" id="PF00361"/>
    </source>
</evidence>
<feature type="transmembrane region" description="Helical" evidence="10">
    <location>
        <begin position="161"/>
        <end position="182"/>
    </location>
</feature>
<reference evidence="13" key="1">
    <citation type="submission" date="2024-03" db="EMBL/GenBank/DDBJ databases">
        <authorList>
            <person name="Li R."/>
            <person name="Liu Gh."/>
        </authorList>
    </citation>
    <scope>NUCLEOTIDE SEQUENCE</scope>
</reference>
<comment type="function">
    <text evidence="1">Core subunit of the mitochondrial membrane respiratory chain NADH dehydrogenase (Complex I) that is believed to belong to the minimal assembly required for catalysis. Complex I functions in the transfer of electrons from NADH to the respiratory chain. The immediate electron acceptor for the enzyme is believed to be ubiquinone.</text>
</comment>
<organism evidence="13">
    <name type="scientific">Haematopinus quadripertusus</name>
    <dbReference type="NCBI Taxonomy" id="1453187"/>
    <lineage>
        <taxon>Eukaryota</taxon>
        <taxon>Metazoa</taxon>
        <taxon>Ecdysozoa</taxon>
        <taxon>Arthropoda</taxon>
        <taxon>Hexapoda</taxon>
        <taxon>Insecta</taxon>
        <taxon>Pterygota</taxon>
        <taxon>Neoptera</taxon>
        <taxon>Paraneoptera</taxon>
        <taxon>Psocodea</taxon>
        <taxon>Troctomorpha</taxon>
        <taxon>Phthiraptera</taxon>
        <taxon>Anoplura</taxon>
        <taxon>Haematopinidae</taxon>
        <taxon>Haematopinus</taxon>
    </lineage>
</organism>
<dbReference type="GO" id="GO:0016020">
    <property type="term" value="C:membrane"/>
    <property type="evidence" value="ECO:0007669"/>
    <property type="project" value="UniProtKB-SubCell"/>
</dbReference>
<feature type="transmembrane region" description="Helical" evidence="10">
    <location>
        <begin position="75"/>
        <end position="99"/>
    </location>
</feature>
<dbReference type="Pfam" id="PF00662">
    <property type="entry name" value="Proton_antipo_N"/>
    <property type="match status" value="1"/>
</dbReference>
<comment type="catalytic activity">
    <reaction evidence="9 10">
        <text>a ubiquinone + NADH + 5 H(+)(in) = a ubiquinol + NAD(+) + 4 H(+)(out)</text>
        <dbReference type="Rhea" id="RHEA:29091"/>
        <dbReference type="Rhea" id="RHEA-COMP:9565"/>
        <dbReference type="Rhea" id="RHEA-COMP:9566"/>
        <dbReference type="ChEBI" id="CHEBI:15378"/>
        <dbReference type="ChEBI" id="CHEBI:16389"/>
        <dbReference type="ChEBI" id="CHEBI:17976"/>
        <dbReference type="ChEBI" id="CHEBI:57540"/>
        <dbReference type="ChEBI" id="CHEBI:57945"/>
        <dbReference type="EC" id="7.1.1.2"/>
    </reaction>
</comment>
<name>A0AAU7YSF6_9NEOP</name>
<dbReference type="GO" id="GO:0003954">
    <property type="term" value="F:NADH dehydrogenase activity"/>
    <property type="evidence" value="ECO:0007669"/>
    <property type="project" value="TreeGrafter"/>
</dbReference>
<proteinExistence type="inferred from homology"/>
<feature type="transmembrane region" description="Helical" evidence="10">
    <location>
        <begin position="317"/>
        <end position="336"/>
    </location>
</feature>
<keyword evidence="5 10" id="KW-0812">Transmembrane</keyword>
<dbReference type="InterPro" id="IPR003945">
    <property type="entry name" value="NU5C-like"/>
</dbReference>
<comment type="function">
    <text evidence="10">Core subunit of the mitochondrial membrane respiratory chain NADH dehydrogenase (Complex I) which catalyzes electron transfer from NADH through the respiratory chain, using ubiquinone as an electron acceptor. Essential for the catalytic activity and assembly of complex I.</text>
</comment>
<evidence type="ECO:0000256" key="10">
    <source>
        <dbReference type="RuleBase" id="RU003404"/>
    </source>
</evidence>
<dbReference type="EC" id="7.1.1.2" evidence="3 10"/>
<sequence length="537" mass="60652">MLGIIFFYSLLVLFSVNNSISWMFEWKLDCFEVFDLSIVLCFDTLSSSFLFTVFVVSFLVFSYSQSYLSENYNKFIILLFLFVMSMCLLCLSSSLFWILMGWDGLGLTSFCLILFYQNWNSFNSGLITFLINRLGDMFLIVGICLLLNGCSLVLMESFFPMTIVSLLVVTGALTKSAQLPFCSWLPLAMAAPTPVSSLVHSSTLVTAGVYLLIRFECLLTMETLSILNLVSSLTILYAGITALGECDLKKIVALSTMMHLGIMMLYISIGSSLAAMIHLMFHAFFKSALFMLSGIMIHMSGLQDIRIMKSMPLLKSLLLYVLMSMSGLPFFTGFYSKEVMLGLVSNDSMILTIVFLSGVILTVAYSARMIYYISKSPMLVIVHEKEIYGVSMEMMSYCGVMVSVLGGFLLWIVLPVYTCMLNSLHTYLWFKAFMLILIFSGVMLGLVMTVQSVVKDSGYWSMWHLTTTIQLVSYSVTKTFHKMGRVSDMWGVLDWFMLELVKNNLMLKHWNELLLGKSVFVMIKWLILVLLLSLALL</sequence>
<geneLocation type="mitochondrion" evidence="13"/>
<evidence type="ECO:0000256" key="6">
    <source>
        <dbReference type="ARBA" id="ARBA00022982"/>
    </source>
</evidence>
<feature type="transmembrane region" description="Helical" evidence="10">
    <location>
        <begin position="194"/>
        <end position="213"/>
    </location>
</feature>
<evidence type="ECO:0000313" key="13">
    <source>
        <dbReference type="EMBL" id="XCA88832.1"/>
    </source>
</evidence>
<evidence type="ECO:0000256" key="1">
    <source>
        <dbReference type="ARBA" id="ARBA00003257"/>
    </source>
</evidence>
<keyword evidence="6" id="KW-0249">Electron transport</keyword>
<evidence type="ECO:0000256" key="7">
    <source>
        <dbReference type="ARBA" id="ARBA00022989"/>
    </source>
</evidence>
<comment type="similarity">
    <text evidence="10">Belongs to the complex I subunit 5 family.</text>
</comment>
<dbReference type="PANTHER" id="PTHR42829:SF2">
    <property type="entry name" value="NADH-UBIQUINONE OXIDOREDUCTASE CHAIN 5"/>
    <property type="match status" value="1"/>
</dbReference>
<dbReference type="AlphaFoldDB" id="A0AAU7YSF6"/>
<evidence type="ECO:0000256" key="9">
    <source>
        <dbReference type="ARBA" id="ARBA00049551"/>
    </source>
</evidence>
<feature type="transmembrane region" description="Helical" evidence="10">
    <location>
        <begin position="426"/>
        <end position="447"/>
    </location>
</feature>
<feature type="transmembrane region" description="Helical" evidence="10">
    <location>
        <begin position="394"/>
        <end position="414"/>
    </location>
</feature>
<dbReference type="InterPro" id="IPR001750">
    <property type="entry name" value="ND/Mrp_TM"/>
</dbReference>
<accession>A0AAU7YSF6</accession>
<dbReference type="GO" id="GO:0042773">
    <property type="term" value="P:ATP synthesis coupled electron transport"/>
    <property type="evidence" value="ECO:0007669"/>
    <property type="project" value="InterPro"/>
</dbReference>
<feature type="transmembrane region" description="Helical" evidence="10">
    <location>
        <begin position="348"/>
        <end position="373"/>
    </location>
</feature>
<feature type="transmembrane region" description="Helical" evidence="10">
    <location>
        <begin position="134"/>
        <end position="155"/>
    </location>
</feature>
<evidence type="ECO:0000256" key="3">
    <source>
        <dbReference type="ARBA" id="ARBA00012944"/>
    </source>
</evidence>
<gene>
    <name evidence="13" type="primary">ND5</name>
</gene>